<accession>A0A135YP88</accession>
<protein>
    <submittedName>
        <fullName evidence="1">Uncharacterized protein</fullName>
    </submittedName>
</protein>
<dbReference type="EMBL" id="NKLP01000229">
    <property type="protein sequence ID" value="TDN29223.1"/>
    <property type="molecule type" value="Genomic_DNA"/>
</dbReference>
<sequence>MVKCYTPFIYWIDTTGLDWQSDEIIHLTITDLFGNIVFSHLFKPVKIESWDPTQQGFHTKALAPPTYSIYNKLRVVLVKSF</sequence>
<gene>
    <name evidence="2" type="ORF">CEE75_11435</name>
    <name evidence="1" type="ORF">ERD32_11005</name>
</gene>
<dbReference type="AlphaFoldDB" id="A0A135YP88"/>
<organism evidence="1 3">
    <name type="scientific">Lactobacillus crispatus</name>
    <dbReference type="NCBI Taxonomy" id="47770"/>
    <lineage>
        <taxon>Bacteria</taxon>
        <taxon>Bacillati</taxon>
        <taxon>Bacillota</taxon>
        <taxon>Bacilli</taxon>
        <taxon>Lactobacillales</taxon>
        <taxon>Lactobacillaceae</taxon>
        <taxon>Lactobacillus</taxon>
    </lineage>
</organism>
<dbReference type="EMBL" id="SCLX01000097">
    <property type="protein sequence ID" value="RXF55192.1"/>
    <property type="molecule type" value="Genomic_DNA"/>
</dbReference>
<comment type="caution">
    <text evidence="1">The sequence shown here is derived from an EMBL/GenBank/DDBJ whole genome shotgun (WGS) entry which is preliminary data.</text>
</comment>
<evidence type="ECO:0000313" key="2">
    <source>
        <dbReference type="EMBL" id="TDN29223.1"/>
    </source>
</evidence>
<name>A0A135YP88_9LACO</name>
<dbReference type="Proteomes" id="UP000295195">
    <property type="component" value="Unassembled WGS sequence"/>
</dbReference>
<proteinExistence type="predicted"/>
<reference evidence="1 3" key="2">
    <citation type="submission" date="2019-01" db="EMBL/GenBank/DDBJ databases">
        <title>The genome sequence of Lactobacillus crispatus L49.</title>
        <authorList>
            <person name="Zhong J."/>
            <person name="Zhang J."/>
        </authorList>
    </citation>
    <scope>NUCLEOTIDE SEQUENCE [LARGE SCALE GENOMIC DNA]</scope>
    <source>
        <strain evidence="1 3">L49</strain>
    </source>
</reference>
<evidence type="ECO:0000313" key="3">
    <source>
        <dbReference type="Proteomes" id="UP000289808"/>
    </source>
</evidence>
<reference evidence="2 4" key="1">
    <citation type="submission" date="2017-06" db="EMBL/GenBank/DDBJ databases">
        <authorList>
            <person name="Swanenburg J."/>
            <person name="Kort R."/>
        </authorList>
    </citation>
    <scope>NUCLEOTIDE SEQUENCE [LARGE SCALE GENOMIC DNA]</scope>
    <source>
        <strain evidence="2 4">RL05</strain>
    </source>
</reference>
<evidence type="ECO:0000313" key="1">
    <source>
        <dbReference type="EMBL" id="RXF55192.1"/>
    </source>
</evidence>
<dbReference type="Proteomes" id="UP000289808">
    <property type="component" value="Unassembled WGS sequence"/>
</dbReference>
<evidence type="ECO:0000313" key="4">
    <source>
        <dbReference type="Proteomes" id="UP000295195"/>
    </source>
</evidence>